<comment type="caution">
    <text evidence="1">The sequence shown here is derived from an EMBL/GenBank/DDBJ whole genome shotgun (WGS) entry which is preliminary data.</text>
</comment>
<proteinExistence type="predicted"/>
<protein>
    <submittedName>
        <fullName evidence="1">Uncharacterized protein</fullName>
    </submittedName>
</protein>
<accession>A0ABD3I3Z4</accession>
<dbReference type="AlphaFoldDB" id="A0ABD3I3Z4"/>
<sequence>MWNESLILIRLTQAKKFLESCTSQAKSEGFSLSQIRIRTKSQRTPPEGDVTNWEIACEKASTKEDENSFGVKFLLGVLKCRDQVVAYSAVKVLVALSEYLRQTRRDLWSTFLLALWKDAELWASHPEPSCLPKAQIYGKAFLQDGKLDLSSQAQSDACLAAASNALQTLQQSLKRCLSLTDHGTESEVSPRKPLEDMEIFLCLLTTRVEKVTTAICVVEDEEMKGLSGELVLGALLKLLCTAATIPRLILENVSCGAFLDVAQVLMSKISRCALPAHENCKGRRCISPYLRHKLLMFMLKLSDWFDSRPSLAVSCYTALCTFGTDLLTFDLQLDNEKNESPDESPFVESMLISSSIEALRVPSVRRLQRRSLILLFRVAHATYSSADDGSIVLPAKRGLEQLYPPCSCELPSRVYLRDWMKQQYQTRGREDTLPSLNGICGWVYELATKLIKFYLEEDDLLFMMMTQLMNMPFLSRVFACPRHPAEDMFCRVVVEAFTPTRLFHAFFAGVHFDHVTIEKLLISKTTGILCLTYLMRALRYISEAWPELIVKAPCTVLEDDVLSCSQELKDMDTAPVWCTLCSYEEMCHQGLVPYDEETIRDYMTSRSNKDGVRDSMNGASDSFCTKKRVDRSHLLKVTECLRRLEVRIHDLNVHAGFPYNPTPLLKRLGTVVELLNSYLQ</sequence>
<dbReference type="Proteomes" id="UP001633002">
    <property type="component" value="Unassembled WGS sequence"/>
</dbReference>
<organism evidence="1 2">
    <name type="scientific">Riccia sorocarpa</name>
    <dbReference type="NCBI Taxonomy" id="122646"/>
    <lineage>
        <taxon>Eukaryota</taxon>
        <taxon>Viridiplantae</taxon>
        <taxon>Streptophyta</taxon>
        <taxon>Embryophyta</taxon>
        <taxon>Marchantiophyta</taxon>
        <taxon>Marchantiopsida</taxon>
        <taxon>Marchantiidae</taxon>
        <taxon>Marchantiales</taxon>
        <taxon>Ricciaceae</taxon>
        <taxon>Riccia</taxon>
    </lineage>
</organism>
<keyword evidence="2" id="KW-1185">Reference proteome</keyword>
<dbReference type="PANTHER" id="PTHR16057">
    <property type="entry name" value="WINS1, 2 PROTEIN"/>
    <property type="match status" value="1"/>
</dbReference>
<name>A0ABD3I3Z4_9MARC</name>
<dbReference type="PANTHER" id="PTHR16057:SF1">
    <property type="entry name" value="PROTEIN LINES HOMOLOG 1"/>
    <property type="match status" value="1"/>
</dbReference>
<gene>
    <name evidence="1" type="ORF">R1sor_012379</name>
</gene>
<evidence type="ECO:0000313" key="2">
    <source>
        <dbReference type="Proteomes" id="UP001633002"/>
    </source>
</evidence>
<reference evidence="1 2" key="1">
    <citation type="submission" date="2024-09" db="EMBL/GenBank/DDBJ databases">
        <title>Chromosome-scale assembly of Riccia sorocarpa.</title>
        <authorList>
            <person name="Paukszto L."/>
        </authorList>
    </citation>
    <scope>NUCLEOTIDE SEQUENCE [LARGE SCALE GENOMIC DNA]</scope>
    <source>
        <strain evidence="1">LP-2024</strain>
        <tissue evidence="1">Aerial parts of the thallus</tissue>
    </source>
</reference>
<dbReference type="EMBL" id="JBJQOH010000002">
    <property type="protein sequence ID" value="KAL3698303.1"/>
    <property type="molecule type" value="Genomic_DNA"/>
</dbReference>
<dbReference type="InterPro" id="IPR024875">
    <property type="entry name" value="Protein_Lines"/>
</dbReference>
<evidence type="ECO:0000313" key="1">
    <source>
        <dbReference type="EMBL" id="KAL3698303.1"/>
    </source>
</evidence>